<evidence type="ECO:0000256" key="3">
    <source>
        <dbReference type="ARBA" id="ARBA00023125"/>
    </source>
</evidence>
<keyword evidence="2" id="KW-0731">Sigma factor</keyword>
<keyword evidence="8" id="KW-1185">Reference proteome</keyword>
<evidence type="ECO:0000256" key="4">
    <source>
        <dbReference type="ARBA" id="ARBA00023163"/>
    </source>
</evidence>
<dbReference type="EMBL" id="CP060715">
    <property type="protein sequence ID" value="QNN61138.1"/>
    <property type="molecule type" value="Genomic_DNA"/>
</dbReference>
<accession>A0A7G9RZW3</accession>
<dbReference type="NCBIfam" id="TIGR02937">
    <property type="entry name" value="sigma70-ECF"/>
    <property type="match status" value="1"/>
</dbReference>
<dbReference type="InterPro" id="IPR014284">
    <property type="entry name" value="RNA_pol_sigma-70_dom"/>
</dbReference>
<dbReference type="SUPFAM" id="SSF88659">
    <property type="entry name" value="Sigma3 and sigma4 domains of RNA polymerase sigma factors"/>
    <property type="match status" value="1"/>
</dbReference>
<dbReference type="Gene3D" id="1.10.1740.10">
    <property type="match status" value="1"/>
</dbReference>
<dbReference type="Pfam" id="PF08281">
    <property type="entry name" value="Sigma70_r4_2"/>
    <property type="match status" value="1"/>
</dbReference>
<dbReference type="Proteomes" id="UP000515928">
    <property type="component" value="Chromosome"/>
</dbReference>
<keyword evidence="1" id="KW-0805">Transcription regulation</keyword>
<gene>
    <name evidence="7" type="ORF">H9L01_01880</name>
</gene>
<evidence type="ECO:0000313" key="8">
    <source>
        <dbReference type="Proteomes" id="UP000515928"/>
    </source>
</evidence>
<reference evidence="7 8" key="1">
    <citation type="submission" date="2020-08" db="EMBL/GenBank/DDBJ databases">
        <title>Genome sequence of Erysipelothrix inopinata DSM 15511T.</title>
        <authorList>
            <person name="Hyun D.-W."/>
            <person name="Bae J.-W."/>
        </authorList>
    </citation>
    <scope>NUCLEOTIDE SEQUENCE [LARGE SCALE GENOMIC DNA]</scope>
    <source>
        <strain evidence="7 8">DSM 15511</strain>
    </source>
</reference>
<dbReference type="PANTHER" id="PTHR30385:SF1">
    <property type="entry name" value="RNA POLYMERASE SIGMA-H FACTOR"/>
    <property type="match status" value="1"/>
</dbReference>
<dbReference type="GO" id="GO:0016987">
    <property type="term" value="F:sigma factor activity"/>
    <property type="evidence" value="ECO:0007669"/>
    <property type="project" value="UniProtKB-KW"/>
</dbReference>
<dbReference type="RefSeq" id="WP_187534289.1">
    <property type="nucleotide sequence ID" value="NZ_CBCSHU010000001.1"/>
</dbReference>
<feature type="domain" description="RNA polymerase sigma-70 region 2" evidence="5">
    <location>
        <begin position="47"/>
        <end position="92"/>
    </location>
</feature>
<dbReference type="KEGG" id="eio:H9L01_01880"/>
<name>A0A7G9RZW3_9FIRM</name>
<sequence>MIGDYEYLYMIRQNDRSAMDRVHQNFNCLMWKRAHDHFSIQKPQGIGVEDLYQEGYIGFYESLFSYQESRGVGFAFYVNLCVVSSVKTALRKCRGQSYRLLDSRYSLDMSIAEDDSIFLSDLVESRDIRSNPQLMANYYEAQVYLRGVLSKMTLVEQRVFELREEGYGYQEIADKLGITPKKVDNIVQKLRRIVIREA</sequence>
<keyword evidence="3" id="KW-0238">DNA-binding</keyword>
<dbReference type="Pfam" id="PF04542">
    <property type="entry name" value="Sigma70_r2"/>
    <property type="match status" value="1"/>
</dbReference>
<dbReference type="InterPro" id="IPR013324">
    <property type="entry name" value="RNA_pol_sigma_r3/r4-like"/>
</dbReference>
<keyword evidence="4" id="KW-0804">Transcription</keyword>
<proteinExistence type="predicted"/>
<dbReference type="SUPFAM" id="SSF88946">
    <property type="entry name" value="Sigma2 domain of RNA polymerase sigma factors"/>
    <property type="match status" value="1"/>
</dbReference>
<feature type="domain" description="RNA polymerase sigma factor 70 region 4 type 2" evidence="6">
    <location>
        <begin position="144"/>
        <end position="191"/>
    </location>
</feature>
<evidence type="ECO:0000259" key="5">
    <source>
        <dbReference type="Pfam" id="PF04542"/>
    </source>
</evidence>
<dbReference type="PANTHER" id="PTHR30385">
    <property type="entry name" value="SIGMA FACTOR F FLAGELLAR"/>
    <property type="match status" value="1"/>
</dbReference>
<dbReference type="InterPro" id="IPR036388">
    <property type="entry name" value="WH-like_DNA-bd_sf"/>
</dbReference>
<protein>
    <submittedName>
        <fullName evidence="7">Sigma-70 family RNA polymerase sigma factor</fullName>
    </submittedName>
</protein>
<evidence type="ECO:0000259" key="6">
    <source>
        <dbReference type="Pfam" id="PF08281"/>
    </source>
</evidence>
<dbReference type="InterPro" id="IPR013325">
    <property type="entry name" value="RNA_pol_sigma_r2"/>
</dbReference>
<evidence type="ECO:0000256" key="2">
    <source>
        <dbReference type="ARBA" id="ARBA00023082"/>
    </source>
</evidence>
<evidence type="ECO:0000256" key="1">
    <source>
        <dbReference type="ARBA" id="ARBA00023015"/>
    </source>
</evidence>
<dbReference type="GO" id="GO:0003677">
    <property type="term" value="F:DNA binding"/>
    <property type="evidence" value="ECO:0007669"/>
    <property type="project" value="UniProtKB-KW"/>
</dbReference>
<dbReference type="InterPro" id="IPR007627">
    <property type="entry name" value="RNA_pol_sigma70_r2"/>
</dbReference>
<dbReference type="AlphaFoldDB" id="A0A7G9RZW3"/>
<dbReference type="Gene3D" id="1.10.10.10">
    <property type="entry name" value="Winged helix-like DNA-binding domain superfamily/Winged helix DNA-binding domain"/>
    <property type="match status" value="1"/>
</dbReference>
<organism evidence="7 8">
    <name type="scientific">Erysipelothrix inopinata</name>
    <dbReference type="NCBI Taxonomy" id="225084"/>
    <lineage>
        <taxon>Bacteria</taxon>
        <taxon>Bacillati</taxon>
        <taxon>Bacillota</taxon>
        <taxon>Erysipelotrichia</taxon>
        <taxon>Erysipelotrichales</taxon>
        <taxon>Erysipelotrichaceae</taxon>
        <taxon>Erysipelothrix</taxon>
    </lineage>
</organism>
<dbReference type="GO" id="GO:0006352">
    <property type="term" value="P:DNA-templated transcription initiation"/>
    <property type="evidence" value="ECO:0007669"/>
    <property type="project" value="InterPro"/>
</dbReference>
<dbReference type="InterPro" id="IPR013249">
    <property type="entry name" value="RNA_pol_sigma70_r4_t2"/>
</dbReference>
<evidence type="ECO:0000313" key="7">
    <source>
        <dbReference type="EMBL" id="QNN61138.1"/>
    </source>
</evidence>